<protein>
    <submittedName>
        <fullName evidence="1">Uncharacterized protein</fullName>
    </submittedName>
</protein>
<organism evidence="1">
    <name type="scientific">marine sediment metagenome</name>
    <dbReference type="NCBI Taxonomy" id="412755"/>
    <lineage>
        <taxon>unclassified sequences</taxon>
        <taxon>metagenomes</taxon>
        <taxon>ecological metagenomes</taxon>
    </lineage>
</organism>
<accession>A0A0F9KYG6</accession>
<name>A0A0F9KYG6_9ZZZZ</name>
<evidence type="ECO:0000313" key="1">
    <source>
        <dbReference type="EMBL" id="KKM87379.1"/>
    </source>
</evidence>
<dbReference type="SUPFAM" id="SSF57903">
    <property type="entry name" value="FYVE/PHD zinc finger"/>
    <property type="match status" value="1"/>
</dbReference>
<dbReference type="InterPro" id="IPR011011">
    <property type="entry name" value="Znf_FYVE_PHD"/>
</dbReference>
<dbReference type="AlphaFoldDB" id="A0A0F9KYG6"/>
<proteinExistence type="predicted"/>
<comment type="caution">
    <text evidence="1">The sequence shown here is derived from an EMBL/GenBank/DDBJ whole genome shotgun (WGS) entry which is preliminary data.</text>
</comment>
<sequence>MEIRKYTAQVKHVKGEDRPGLGWIKVTCPDFIGTDEVLPDWIRPLLDWGWFYVPDIDELIEIEVLYGTSRDDVWGQSSIYNPQIRWKGKRFYGGEETDAPRPVPADFGGDHYGKIRGFYTPNGHLIIFDDTEDEPSVTIKWHRKVGQTDKYASLSFDKDGKVKLVNQDGTEVHLDGGDAVVTCDKCNIKAATEITLGDAATLGVARLNDTVAAAAGMLVTSLRFCEECEEHFCPGCDGRHTCSKCGRVYCGGCAGKLLDNENVCDLCQEN</sequence>
<dbReference type="EMBL" id="LAZR01007108">
    <property type="protein sequence ID" value="KKM87379.1"/>
    <property type="molecule type" value="Genomic_DNA"/>
</dbReference>
<gene>
    <name evidence="1" type="ORF">LCGC14_1269480</name>
</gene>
<reference evidence="1" key="1">
    <citation type="journal article" date="2015" name="Nature">
        <title>Complex archaea that bridge the gap between prokaryotes and eukaryotes.</title>
        <authorList>
            <person name="Spang A."/>
            <person name="Saw J.H."/>
            <person name="Jorgensen S.L."/>
            <person name="Zaremba-Niedzwiedzka K."/>
            <person name="Martijn J."/>
            <person name="Lind A.E."/>
            <person name="van Eijk R."/>
            <person name="Schleper C."/>
            <person name="Guy L."/>
            <person name="Ettema T.J."/>
        </authorList>
    </citation>
    <scope>NUCLEOTIDE SEQUENCE</scope>
</reference>